<dbReference type="Proteomes" id="UP000092582">
    <property type="component" value="Chromosome 1"/>
</dbReference>
<protein>
    <recommendedName>
        <fullName evidence="4">Peptidase</fullName>
    </recommendedName>
</protein>
<dbReference type="GO" id="GO:0005975">
    <property type="term" value="P:carbohydrate metabolic process"/>
    <property type="evidence" value="ECO:0007669"/>
    <property type="project" value="UniProtKB-ARBA"/>
</dbReference>
<dbReference type="PATRIC" id="fig|670052.7.peg.2546"/>
<organism evidence="2 3">
    <name type="scientific">Cryobacterium arcticum</name>
    <dbReference type="NCBI Taxonomy" id="670052"/>
    <lineage>
        <taxon>Bacteria</taxon>
        <taxon>Bacillati</taxon>
        <taxon>Actinomycetota</taxon>
        <taxon>Actinomycetes</taxon>
        <taxon>Micrococcales</taxon>
        <taxon>Microbacteriaceae</taxon>
        <taxon>Cryobacterium</taxon>
    </lineage>
</organism>
<dbReference type="EMBL" id="CP016282">
    <property type="protein sequence ID" value="ANP73427.1"/>
    <property type="molecule type" value="Genomic_DNA"/>
</dbReference>
<evidence type="ECO:0000313" key="2">
    <source>
        <dbReference type="EMBL" id="ANP73427.1"/>
    </source>
</evidence>
<dbReference type="InterPro" id="IPR013783">
    <property type="entry name" value="Ig-like_fold"/>
</dbReference>
<keyword evidence="1" id="KW-0472">Membrane</keyword>
<evidence type="ECO:0008006" key="4">
    <source>
        <dbReference type="Google" id="ProtNLM"/>
    </source>
</evidence>
<evidence type="ECO:0000256" key="1">
    <source>
        <dbReference type="SAM" id="Phobius"/>
    </source>
</evidence>
<keyword evidence="1" id="KW-0812">Transmembrane</keyword>
<feature type="transmembrane region" description="Helical" evidence="1">
    <location>
        <begin position="263"/>
        <end position="285"/>
    </location>
</feature>
<proteinExistence type="predicted"/>
<accession>A0A1B1BL97</accession>
<evidence type="ECO:0000313" key="3">
    <source>
        <dbReference type="Proteomes" id="UP000092582"/>
    </source>
</evidence>
<sequence length="304" mass="31167">MIDVPAAAQSNPRAIRYIVDSLPPGTVIERRVEILNQYSSTQSVTVYAGSARIVSGSFIGDDGAAQNELTSWTSVSAPEFELGAGKSTEVTVTVTVPEDAVEGEQYAAIWAQVTAPAEEGATVTNASRVGVRMYVAVGPGNGAAADFSIGEVKAGRTEAGVPQVTAQVTNTGGRAVDVNGSLQLSEGPSALSAGPFATEKALTLAPGEDGTVVVALGSDLPDGPWRATLTLTSGLVTHEATADVTFPEAGESVAVDTDTGVGAWPFLVGAAALALMIALGATFWIRRRRTRRSADVPTPAQTQP</sequence>
<keyword evidence="3" id="KW-1185">Reference proteome</keyword>
<reference evidence="2 3" key="1">
    <citation type="submission" date="2016-06" db="EMBL/GenBank/DDBJ databases">
        <title>Genome sequencing of Cryobacterium arcticum PAMC 27867.</title>
        <authorList>
            <person name="Lee J."/>
            <person name="Kim O.-S."/>
        </authorList>
    </citation>
    <scope>NUCLEOTIDE SEQUENCE [LARGE SCALE GENOMIC DNA]</scope>
    <source>
        <strain evidence="2 3">PAMC 27867</strain>
    </source>
</reference>
<dbReference type="AlphaFoldDB" id="A0A1B1BL97"/>
<gene>
    <name evidence="2" type="ORF">PA27867_2479</name>
</gene>
<dbReference type="KEGG" id="cart:PA27867_2479"/>
<dbReference type="Gene3D" id="2.60.40.10">
    <property type="entry name" value="Immunoglobulins"/>
    <property type="match status" value="1"/>
</dbReference>
<keyword evidence="1" id="KW-1133">Transmembrane helix</keyword>
<dbReference type="STRING" id="670052.PA27867_2479"/>
<name>A0A1B1BL97_9MICO</name>